<organism evidence="3 4">
    <name type="scientific">Candidatus Caccovicinus merdipullorum</name>
    <dbReference type="NCBI Taxonomy" id="2840724"/>
    <lineage>
        <taxon>Bacteria</taxon>
        <taxon>Bacillati</taxon>
        <taxon>Bacillota</taxon>
        <taxon>Clostridia</taxon>
        <taxon>Eubacteriales</taxon>
        <taxon>Candidatus Caccovicinus</taxon>
    </lineage>
</organism>
<dbReference type="AlphaFoldDB" id="A0A9D1KH40"/>
<accession>A0A9D1KH40</accession>
<evidence type="ECO:0000313" key="3">
    <source>
        <dbReference type="EMBL" id="HIT42222.1"/>
    </source>
</evidence>
<protein>
    <submittedName>
        <fullName evidence="3">Uncharacterized protein</fullName>
    </submittedName>
</protein>
<gene>
    <name evidence="3" type="ORF">IAB60_09050</name>
</gene>
<feature type="coiled-coil region" evidence="1">
    <location>
        <begin position="166"/>
        <end position="193"/>
    </location>
</feature>
<reference evidence="3" key="1">
    <citation type="submission" date="2020-10" db="EMBL/GenBank/DDBJ databases">
        <authorList>
            <person name="Gilroy R."/>
        </authorList>
    </citation>
    <scope>NUCLEOTIDE SEQUENCE</scope>
    <source>
        <strain evidence="3">CHK123-3438</strain>
    </source>
</reference>
<keyword evidence="1" id="KW-0175">Coiled coil</keyword>
<proteinExistence type="predicted"/>
<name>A0A9D1KH40_9FIRM</name>
<reference evidence="3" key="2">
    <citation type="journal article" date="2021" name="PeerJ">
        <title>Extensive microbial diversity within the chicken gut microbiome revealed by metagenomics and culture.</title>
        <authorList>
            <person name="Gilroy R."/>
            <person name="Ravi A."/>
            <person name="Getino M."/>
            <person name="Pursley I."/>
            <person name="Horton D.L."/>
            <person name="Alikhan N.F."/>
            <person name="Baker D."/>
            <person name="Gharbi K."/>
            <person name="Hall N."/>
            <person name="Watson M."/>
            <person name="Adriaenssens E.M."/>
            <person name="Foster-Nyarko E."/>
            <person name="Jarju S."/>
            <person name="Secka A."/>
            <person name="Antonio M."/>
            <person name="Oren A."/>
            <person name="Chaudhuri R.R."/>
            <person name="La Ragione R."/>
            <person name="Hildebrand F."/>
            <person name="Pallen M.J."/>
        </authorList>
    </citation>
    <scope>NUCLEOTIDE SEQUENCE</scope>
    <source>
        <strain evidence="3">CHK123-3438</strain>
    </source>
</reference>
<dbReference type="Proteomes" id="UP000886860">
    <property type="component" value="Unassembled WGS sequence"/>
</dbReference>
<feature type="region of interest" description="Disordered" evidence="2">
    <location>
        <begin position="57"/>
        <end position="92"/>
    </location>
</feature>
<evidence type="ECO:0000256" key="2">
    <source>
        <dbReference type="SAM" id="MobiDB-lite"/>
    </source>
</evidence>
<dbReference type="EMBL" id="DVKS01000155">
    <property type="protein sequence ID" value="HIT42222.1"/>
    <property type="molecule type" value="Genomic_DNA"/>
</dbReference>
<dbReference type="PROSITE" id="PS51257">
    <property type="entry name" value="PROKAR_LIPOPROTEIN"/>
    <property type="match status" value="1"/>
</dbReference>
<feature type="compositionally biased region" description="Basic and acidic residues" evidence="2">
    <location>
        <begin position="73"/>
        <end position="87"/>
    </location>
</feature>
<comment type="caution">
    <text evidence="3">The sequence shown here is derived from an EMBL/GenBank/DDBJ whole genome shotgun (WGS) entry which is preliminary data.</text>
</comment>
<evidence type="ECO:0000313" key="4">
    <source>
        <dbReference type="Proteomes" id="UP000886860"/>
    </source>
</evidence>
<sequence length="193" mass="20867">MSRRSILIMAAAGMTIMALTACGIVGDSWETSSIFGAVTEFASELKDGVFQEIRRRLPGAGEDSGGGTAQEGGTEKDPEDRQQEKLAELGQETLTVEEGEIRMESETEGEADLMVRLPDYEALFLEALHAEDPDAYLENALENGDYETKQVETRAQVTVEGGNQVVHSEEAAKEALEKELVQAIAALAGEENE</sequence>
<evidence type="ECO:0000256" key="1">
    <source>
        <dbReference type="SAM" id="Coils"/>
    </source>
</evidence>